<dbReference type="EMBL" id="SGJD01000252">
    <property type="protein sequence ID" value="KAB0405974.1"/>
    <property type="molecule type" value="Genomic_DNA"/>
</dbReference>
<reference evidence="1 2" key="1">
    <citation type="journal article" date="2019" name="PLoS ONE">
        <title>Genomic analyses reveal an absence of contemporary introgressive admixture between fin whales and blue whales, despite known hybrids.</title>
        <authorList>
            <person name="Westbury M.V."/>
            <person name="Petersen B."/>
            <person name="Lorenzen E.D."/>
        </authorList>
    </citation>
    <scope>NUCLEOTIDE SEQUENCE [LARGE SCALE GENOMIC DNA]</scope>
    <source>
        <strain evidence="1">FinWhale-01</strain>
    </source>
</reference>
<dbReference type="AlphaFoldDB" id="A0A6A1QFD5"/>
<keyword evidence="2" id="KW-1185">Reference proteome</keyword>
<organism evidence="1 2">
    <name type="scientific">Balaenoptera physalus</name>
    <name type="common">Fin whale</name>
    <name type="synonym">Balaena physalus</name>
    <dbReference type="NCBI Taxonomy" id="9770"/>
    <lineage>
        <taxon>Eukaryota</taxon>
        <taxon>Metazoa</taxon>
        <taxon>Chordata</taxon>
        <taxon>Craniata</taxon>
        <taxon>Vertebrata</taxon>
        <taxon>Euteleostomi</taxon>
        <taxon>Mammalia</taxon>
        <taxon>Eutheria</taxon>
        <taxon>Laurasiatheria</taxon>
        <taxon>Artiodactyla</taxon>
        <taxon>Whippomorpha</taxon>
        <taxon>Cetacea</taxon>
        <taxon>Mysticeti</taxon>
        <taxon>Balaenopteridae</taxon>
        <taxon>Balaenoptera</taxon>
    </lineage>
</organism>
<evidence type="ECO:0000313" key="2">
    <source>
        <dbReference type="Proteomes" id="UP000437017"/>
    </source>
</evidence>
<name>A0A6A1QFD5_BALPH</name>
<dbReference type="Proteomes" id="UP000437017">
    <property type="component" value="Unassembled WGS sequence"/>
</dbReference>
<dbReference type="InterPro" id="IPR052845">
    <property type="entry name" value="Axonemal_dynein_LC_domain"/>
</dbReference>
<proteinExistence type="predicted"/>
<evidence type="ECO:0000313" key="1">
    <source>
        <dbReference type="EMBL" id="KAB0405974.1"/>
    </source>
</evidence>
<protein>
    <submittedName>
        <fullName evidence="1">Uncharacterized protein</fullName>
    </submittedName>
</protein>
<comment type="caution">
    <text evidence="1">The sequence shown here is derived from an EMBL/GenBank/DDBJ whole genome shotgun (WGS) entry which is preliminary data.</text>
</comment>
<dbReference type="OrthoDB" id="1927454at2759"/>
<gene>
    <name evidence="1" type="ORF">E2I00_007117</name>
</gene>
<sequence length="520" mass="60679">MLDQIAWHMTDFYKDMVTQRVMDQRILEELYNFKNVIEELTSLIPFPNVVEKLGGDVHMITEKIPEYKSDFLGRNIFKIFNYEYKISLLYFRELCLVRAHDMKLTKEAEKAHRALAQTLLDAEKNASSVVSENEFMIQVIERNNVMLAKRLYLNEKGWNKYTKHFIILLSTKDTADLALLQKLTEKWRNLVNKFKQEVEQNEESTREKLQSVKDGLVKWQQFFRNNTGKDILSPSKENRFESVVPDFKQWRKMLTEDKDKFSGDLLVSKYASLKIIKHLQESWADIGLGIFSRHKSMEGKIPPEQKHMEEIVKSTGRLYKEFEIRINGDNDLVSSLEFCFFKLENLLESPELLLEEWEGLNEKINEMKSQLDVSLNIIGTVPQYIDVDSGSVLQARIFNMIQQWLLKTGNEINNGNMELQRQMDELHIPMIQWMVNLLILMVPDFPDPDTLIKLEEESAEKRDLGIAKLELDAIALAKKLSQYSIYLSSCCKEMVTAMAPSKAGHLEKNPTKELNELDKM</sequence>
<feature type="non-terminal residue" evidence="1">
    <location>
        <position position="520"/>
    </location>
</feature>
<dbReference type="PANTHER" id="PTHR23052">
    <property type="entry name" value="AXONEMAL DYNEIN LIGHT CHAIN DOMAIN-CONTAINING PROTEIN 1"/>
    <property type="match status" value="1"/>
</dbReference>
<accession>A0A6A1QFD5</accession>
<dbReference type="PANTHER" id="PTHR23052:SF1">
    <property type="entry name" value="AXONEMAL DYNEIN LIGHT CHAIN DOMAIN-CONTAINING PROTEIN 1"/>
    <property type="match status" value="1"/>
</dbReference>